<dbReference type="InterPro" id="IPR025101">
    <property type="entry name" value="DUF4012"/>
</dbReference>
<comment type="caution">
    <text evidence="1">The sequence shown here is derived from an EMBL/GenBank/DDBJ whole genome shotgun (WGS) entry which is preliminary data.</text>
</comment>
<gene>
    <name evidence="1" type="ORF">CO137_02690</name>
</gene>
<sequence>LFLFLNNTELRPGGGFIGVYGTVTLNGGKVKIEHVEGSEIIDNNAPSTPKPVPPQPIADHLELDRWWFRDSNWSPDFAESSKKALEFYALEQGYKANEIDGVIGVTPTVLEELLKIIGTVKADGLTFDSANVTSKLEYEVEYGYKDRGIAVANRKEVVGVFMKELFKKMGITAILNWQEYLDTAVKLSNEKQILIYSKDAQLQNQIEQLGWGAKVVSTDDDYLLWVDANLGALKTDHALDRNLRYSIEPQTDGRFVATINMEYIHGGSFDWRTSRYLSYVRVFVPEGVELVKVVRDGKVISSSNVDKGIELKKTWFGTFLSLEPNNKTNLSFSYYLPNRIAEKIKSGLYSLKVQKQAGTEKYGLTFVLDFGKKLSGASPAEKQEKWGDNIYSYETDLGVDREVNVEF</sequence>
<dbReference type="Proteomes" id="UP000230843">
    <property type="component" value="Unassembled WGS sequence"/>
</dbReference>
<evidence type="ECO:0000313" key="2">
    <source>
        <dbReference type="Proteomes" id="UP000230843"/>
    </source>
</evidence>
<evidence type="ECO:0008006" key="3">
    <source>
        <dbReference type="Google" id="ProtNLM"/>
    </source>
</evidence>
<feature type="non-terminal residue" evidence="1">
    <location>
        <position position="1"/>
    </location>
</feature>
<dbReference type="EMBL" id="PFVJ01000057">
    <property type="protein sequence ID" value="PJA89721.1"/>
    <property type="molecule type" value="Genomic_DNA"/>
</dbReference>
<dbReference type="AlphaFoldDB" id="A0A2M7Z6H0"/>
<protein>
    <recommendedName>
        <fullName evidence="3">DUF4012 domain-containing protein</fullName>
    </recommendedName>
</protein>
<organism evidence="1 2">
    <name type="scientific">Candidatus Magasanikbacteria bacterium CG_4_9_14_3_um_filter_32_9</name>
    <dbReference type="NCBI Taxonomy" id="1974644"/>
    <lineage>
        <taxon>Bacteria</taxon>
        <taxon>Candidatus Magasanikiibacteriota</taxon>
    </lineage>
</organism>
<proteinExistence type="predicted"/>
<name>A0A2M7Z6H0_9BACT</name>
<dbReference type="Pfam" id="PF13196">
    <property type="entry name" value="DUF4012"/>
    <property type="match status" value="1"/>
</dbReference>
<accession>A0A2M7Z6H0</accession>
<reference evidence="2" key="1">
    <citation type="submission" date="2017-09" db="EMBL/GenBank/DDBJ databases">
        <title>Depth-based differentiation of microbial function through sediment-hosted aquifers and enrichment of novel symbionts in the deep terrestrial subsurface.</title>
        <authorList>
            <person name="Probst A.J."/>
            <person name="Ladd B."/>
            <person name="Jarett J.K."/>
            <person name="Geller-Mcgrath D.E."/>
            <person name="Sieber C.M.K."/>
            <person name="Emerson J.B."/>
            <person name="Anantharaman K."/>
            <person name="Thomas B.C."/>
            <person name="Malmstrom R."/>
            <person name="Stieglmeier M."/>
            <person name="Klingl A."/>
            <person name="Woyke T."/>
            <person name="Ryan C.M."/>
            <person name="Banfield J.F."/>
        </authorList>
    </citation>
    <scope>NUCLEOTIDE SEQUENCE [LARGE SCALE GENOMIC DNA]</scope>
</reference>
<evidence type="ECO:0000313" key="1">
    <source>
        <dbReference type="EMBL" id="PJA89721.1"/>
    </source>
</evidence>